<sequence length="356" mass="40153">MPPKKPDPKSQVKSDPKSTPKAPANSKSAVIVKYGKPVLQVEFKRIKFFVALFVLMSICMLIYGFSLLVNAIKIRSHLGAFINMISSGDGEILPSLLAIPIFFFICLNVAIFMLVYKIFAKEKRPGINRILFILSFLALIMILATLITIFMTLGHIFGSNKHIENGILIAMEKYAINSHYKKEIDRLQIEFQCCGSKRYDDWYNITWLEKELILKDTNTTTASTNNTQLSFGKTPFSCCSIKSKFPCIHFDIESTGVNYQYIPEFNLSISGTGCRSKIVEKKQQIGMGIVGSLFLFIFLEFLMLIPVRFLQTGHSVDHRFLGNSKTYTVWLFGSYTGKNEKTGIPDESAPVSPDID</sequence>
<dbReference type="SUPFAM" id="SSF48652">
    <property type="entry name" value="Tetraspanin"/>
    <property type="match status" value="1"/>
</dbReference>
<feature type="transmembrane region" description="Helical" evidence="6">
    <location>
        <begin position="92"/>
        <end position="119"/>
    </location>
</feature>
<dbReference type="AlphaFoldDB" id="A0A9N9QME1"/>
<keyword evidence="8" id="KW-1185">Reference proteome</keyword>
<name>A0A9N9QME1_9CUCU</name>
<feature type="transmembrane region" description="Helical" evidence="6">
    <location>
        <begin position="131"/>
        <end position="157"/>
    </location>
</feature>
<evidence type="ECO:0000313" key="8">
    <source>
        <dbReference type="Proteomes" id="UP001152799"/>
    </source>
</evidence>
<evidence type="ECO:0000313" key="7">
    <source>
        <dbReference type="EMBL" id="CAG9764890.1"/>
    </source>
</evidence>
<evidence type="ECO:0000256" key="2">
    <source>
        <dbReference type="ARBA" id="ARBA00022692"/>
    </source>
</evidence>
<dbReference type="PANTHER" id="PTHR19282">
    <property type="entry name" value="TETRASPANIN"/>
    <property type="match status" value="1"/>
</dbReference>
<reference evidence="7" key="1">
    <citation type="submission" date="2022-01" db="EMBL/GenBank/DDBJ databases">
        <authorList>
            <person name="King R."/>
        </authorList>
    </citation>
    <scope>NUCLEOTIDE SEQUENCE</scope>
</reference>
<feature type="region of interest" description="Disordered" evidence="5">
    <location>
        <begin position="1"/>
        <end position="24"/>
    </location>
</feature>
<keyword evidence="3 6" id="KW-1133">Transmembrane helix</keyword>
<accession>A0A9N9QME1</accession>
<dbReference type="OrthoDB" id="9836210at2759"/>
<gene>
    <name evidence="7" type="ORF">CEUTPL_LOCUS5514</name>
</gene>
<evidence type="ECO:0008006" key="9">
    <source>
        <dbReference type="Google" id="ProtNLM"/>
    </source>
</evidence>
<feature type="transmembrane region" description="Helical" evidence="6">
    <location>
        <begin position="285"/>
        <end position="305"/>
    </location>
</feature>
<keyword evidence="2 6" id="KW-0812">Transmembrane</keyword>
<dbReference type="GO" id="GO:0005886">
    <property type="term" value="C:plasma membrane"/>
    <property type="evidence" value="ECO:0007669"/>
    <property type="project" value="TreeGrafter"/>
</dbReference>
<dbReference type="EMBL" id="OU892278">
    <property type="protein sequence ID" value="CAG9764890.1"/>
    <property type="molecule type" value="Genomic_DNA"/>
</dbReference>
<evidence type="ECO:0000256" key="3">
    <source>
        <dbReference type="ARBA" id="ARBA00022989"/>
    </source>
</evidence>
<keyword evidence="4 6" id="KW-0472">Membrane</keyword>
<comment type="subcellular location">
    <subcellularLocation>
        <location evidence="1">Membrane</location>
        <topology evidence="1">Multi-pass membrane protein</topology>
    </subcellularLocation>
</comment>
<dbReference type="PANTHER" id="PTHR19282:SF431">
    <property type="entry name" value="TETRASPANIN 26A, ISOFORM B-RELATED"/>
    <property type="match status" value="1"/>
</dbReference>
<evidence type="ECO:0000256" key="5">
    <source>
        <dbReference type="SAM" id="MobiDB-lite"/>
    </source>
</evidence>
<protein>
    <recommendedName>
        <fullName evidence="9">Tetraspanin</fullName>
    </recommendedName>
</protein>
<dbReference type="Proteomes" id="UP001152799">
    <property type="component" value="Chromosome 2"/>
</dbReference>
<feature type="compositionally biased region" description="Basic and acidic residues" evidence="5">
    <location>
        <begin position="1"/>
        <end position="18"/>
    </location>
</feature>
<evidence type="ECO:0000256" key="1">
    <source>
        <dbReference type="ARBA" id="ARBA00004141"/>
    </source>
</evidence>
<dbReference type="InterPro" id="IPR008952">
    <property type="entry name" value="Tetraspanin_EC2_sf"/>
</dbReference>
<dbReference type="Gene3D" id="1.10.1450.10">
    <property type="entry name" value="Tetraspanin"/>
    <property type="match status" value="1"/>
</dbReference>
<dbReference type="InterPro" id="IPR018499">
    <property type="entry name" value="Tetraspanin/Peripherin"/>
</dbReference>
<dbReference type="Pfam" id="PF00335">
    <property type="entry name" value="Tetraspanin"/>
    <property type="match status" value="1"/>
</dbReference>
<proteinExistence type="predicted"/>
<feature type="transmembrane region" description="Helical" evidence="6">
    <location>
        <begin position="48"/>
        <end position="72"/>
    </location>
</feature>
<organism evidence="7 8">
    <name type="scientific">Ceutorhynchus assimilis</name>
    <name type="common">cabbage seed weevil</name>
    <dbReference type="NCBI Taxonomy" id="467358"/>
    <lineage>
        <taxon>Eukaryota</taxon>
        <taxon>Metazoa</taxon>
        <taxon>Ecdysozoa</taxon>
        <taxon>Arthropoda</taxon>
        <taxon>Hexapoda</taxon>
        <taxon>Insecta</taxon>
        <taxon>Pterygota</taxon>
        <taxon>Neoptera</taxon>
        <taxon>Endopterygota</taxon>
        <taxon>Coleoptera</taxon>
        <taxon>Polyphaga</taxon>
        <taxon>Cucujiformia</taxon>
        <taxon>Curculionidae</taxon>
        <taxon>Ceutorhynchinae</taxon>
        <taxon>Ceutorhynchus</taxon>
    </lineage>
</organism>
<evidence type="ECO:0000256" key="4">
    <source>
        <dbReference type="ARBA" id="ARBA00023136"/>
    </source>
</evidence>
<evidence type="ECO:0000256" key="6">
    <source>
        <dbReference type="SAM" id="Phobius"/>
    </source>
</evidence>